<dbReference type="SUPFAM" id="SSF51045">
    <property type="entry name" value="WW domain"/>
    <property type="match status" value="1"/>
</dbReference>
<protein>
    <recommendedName>
        <fullName evidence="1">WW domain-containing protein</fullName>
    </recommendedName>
</protein>
<dbReference type="PROSITE" id="PS50020">
    <property type="entry name" value="WW_DOMAIN_2"/>
    <property type="match status" value="1"/>
</dbReference>
<dbReference type="AlphaFoldDB" id="A0AA36MKB6"/>
<comment type="caution">
    <text evidence="2">The sequence shown here is derived from an EMBL/GenBank/DDBJ whole genome shotgun (WGS) entry which is preliminary data.</text>
</comment>
<gene>
    <name evidence="2" type="ORF">EVOR1521_LOCUS1273</name>
</gene>
<accession>A0AA36MKB6</accession>
<proteinExistence type="predicted"/>
<name>A0AA36MKB6_9DINO</name>
<dbReference type="Gene3D" id="3.30.1470.10">
    <property type="entry name" value="Photosystem I PsaD, reaction center subunit II"/>
    <property type="match status" value="1"/>
</dbReference>
<dbReference type="Proteomes" id="UP001178507">
    <property type="component" value="Unassembled WGS sequence"/>
</dbReference>
<evidence type="ECO:0000313" key="2">
    <source>
        <dbReference type="EMBL" id="CAJ1370783.1"/>
    </source>
</evidence>
<dbReference type="InterPro" id="IPR036020">
    <property type="entry name" value="WW_dom_sf"/>
</dbReference>
<evidence type="ECO:0000259" key="1">
    <source>
        <dbReference type="PROSITE" id="PS50020"/>
    </source>
</evidence>
<feature type="domain" description="WW" evidence="1">
    <location>
        <begin position="42"/>
        <end position="75"/>
    </location>
</feature>
<reference evidence="2" key="1">
    <citation type="submission" date="2023-08" db="EMBL/GenBank/DDBJ databases">
        <authorList>
            <person name="Chen Y."/>
            <person name="Shah S."/>
            <person name="Dougan E. K."/>
            <person name="Thang M."/>
            <person name="Chan C."/>
        </authorList>
    </citation>
    <scope>NUCLEOTIDE SEQUENCE</scope>
</reference>
<dbReference type="InterPro" id="IPR001202">
    <property type="entry name" value="WW_dom"/>
</dbReference>
<keyword evidence="3" id="KW-1185">Reference proteome</keyword>
<evidence type="ECO:0000313" key="3">
    <source>
        <dbReference type="Proteomes" id="UP001178507"/>
    </source>
</evidence>
<sequence>MPAAKGLDLSHLPPAQQKAIAELGISLQDEQLLWIAEHAMHVELPPDWVEFEDDDGNQAYYHAKTKRLTTEHPVIFKYKQFVDKVRKFQERMGTIGRKVKPHLAVIMNEVLNRIYRELPPVTPEIIERLAVLMYINTTTEHDTTRRLKIAIESYAEDQYDIALQAQQKADMDTFLHEVRNEQIRLEVLNKPDAVIMCTEIEGQPARVKCEQCKDFFSLEGFAATHATGKRKNHTTVKCEQTTCSVYPDQLATCEVDNTLFCDQAYEEVAQRQPHIRQKRKKVLGGLSCSEYPATVAEVLCEDCSDLYCWEAFIELHRRGNRLRHVPLRLDAEGQLYRAGELLPPEECARLIDRARLAREGGPWLAFQDDQLNTYWYHLSDKITTQQNPYL</sequence>
<organism evidence="2 3">
    <name type="scientific">Effrenium voratum</name>
    <dbReference type="NCBI Taxonomy" id="2562239"/>
    <lineage>
        <taxon>Eukaryota</taxon>
        <taxon>Sar</taxon>
        <taxon>Alveolata</taxon>
        <taxon>Dinophyceae</taxon>
        <taxon>Suessiales</taxon>
        <taxon>Symbiodiniaceae</taxon>
        <taxon>Effrenium</taxon>
    </lineage>
</organism>
<dbReference type="EMBL" id="CAUJNA010000036">
    <property type="protein sequence ID" value="CAJ1370783.1"/>
    <property type="molecule type" value="Genomic_DNA"/>
</dbReference>